<dbReference type="GO" id="GO:0016787">
    <property type="term" value="F:hydrolase activity"/>
    <property type="evidence" value="ECO:0007669"/>
    <property type="project" value="UniProtKB-KW"/>
</dbReference>
<evidence type="ECO:0000259" key="4">
    <source>
        <dbReference type="SMART" id="SM00797"/>
    </source>
</evidence>
<dbReference type="Proteomes" id="UP000515728">
    <property type="component" value="Chromosome"/>
</dbReference>
<dbReference type="KEGG" id="ppel:H6H00_07135"/>
<dbReference type="PANTHER" id="PTHR43309:SF3">
    <property type="entry name" value="5-OXOPROLINASE SUBUNIT C"/>
    <property type="match status" value="1"/>
</dbReference>
<evidence type="ECO:0000313" key="5">
    <source>
        <dbReference type="EMBL" id="QNG53705.1"/>
    </source>
</evidence>
<gene>
    <name evidence="5" type="ORF">H6H00_07135</name>
</gene>
<dbReference type="InterPro" id="IPR052708">
    <property type="entry name" value="PxpC"/>
</dbReference>
<evidence type="ECO:0000256" key="2">
    <source>
        <dbReference type="ARBA" id="ARBA00022801"/>
    </source>
</evidence>
<evidence type="ECO:0000256" key="3">
    <source>
        <dbReference type="ARBA" id="ARBA00022840"/>
    </source>
</evidence>
<proteinExistence type="predicted"/>
<keyword evidence="2" id="KW-0378">Hydrolase</keyword>
<feature type="domain" description="Carboxyltransferase" evidence="4">
    <location>
        <begin position="38"/>
        <end position="326"/>
    </location>
</feature>
<dbReference type="InterPro" id="IPR029000">
    <property type="entry name" value="Cyclophilin-like_dom_sf"/>
</dbReference>
<dbReference type="GO" id="GO:0005524">
    <property type="term" value="F:ATP binding"/>
    <property type="evidence" value="ECO:0007669"/>
    <property type="project" value="UniProtKB-KW"/>
</dbReference>
<dbReference type="Pfam" id="PF02626">
    <property type="entry name" value="CT_A_B"/>
    <property type="match status" value="1"/>
</dbReference>
<dbReference type="SMART" id="SM00797">
    <property type="entry name" value="AHS2"/>
    <property type="match status" value="1"/>
</dbReference>
<dbReference type="Gene3D" id="2.40.100.10">
    <property type="entry name" value="Cyclophilin-like"/>
    <property type="match status" value="1"/>
</dbReference>
<keyword evidence="3" id="KW-0067">ATP-binding</keyword>
<accession>A0A7G7MLP4</accession>
<dbReference type="RefSeq" id="WP_185720532.1">
    <property type="nucleotide sequence ID" value="NZ_CP060131.1"/>
</dbReference>
<name>A0A7G7MLP4_9PSEU</name>
<dbReference type="SUPFAM" id="SSF50891">
    <property type="entry name" value="Cyclophilin-like"/>
    <property type="match status" value="1"/>
</dbReference>
<dbReference type="NCBIfam" id="TIGR00724">
    <property type="entry name" value="urea_amlyse_rel"/>
    <property type="match status" value="1"/>
</dbReference>
<keyword evidence="1" id="KW-0547">Nucleotide-binding</keyword>
<organism evidence="5 6">
    <name type="scientific">Pseudonocardia petroleophila</name>
    <dbReference type="NCBI Taxonomy" id="37331"/>
    <lineage>
        <taxon>Bacteria</taxon>
        <taxon>Bacillati</taxon>
        <taxon>Actinomycetota</taxon>
        <taxon>Actinomycetes</taxon>
        <taxon>Pseudonocardiales</taxon>
        <taxon>Pseudonocardiaceae</taxon>
        <taxon>Pseudonocardia</taxon>
    </lineage>
</organism>
<reference evidence="5 6" key="1">
    <citation type="submission" date="2020-08" db="EMBL/GenBank/DDBJ databases">
        <authorList>
            <person name="Mo P."/>
        </authorList>
    </citation>
    <scope>NUCLEOTIDE SEQUENCE [LARGE SCALE GENOMIC DNA]</scope>
    <source>
        <strain evidence="5 6">CGMCC 4.1532</strain>
    </source>
</reference>
<dbReference type="InterPro" id="IPR003778">
    <property type="entry name" value="CT_A_B"/>
</dbReference>
<protein>
    <submittedName>
        <fullName evidence="5">Biotin-dependent carboxyltransferase</fullName>
    </submittedName>
</protein>
<dbReference type="AlphaFoldDB" id="A0A7G7MLP4"/>
<dbReference type="EMBL" id="CP060131">
    <property type="protein sequence ID" value="QNG53705.1"/>
    <property type="molecule type" value="Genomic_DNA"/>
</dbReference>
<evidence type="ECO:0000313" key="6">
    <source>
        <dbReference type="Proteomes" id="UP000515728"/>
    </source>
</evidence>
<evidence type="ECO:0000256" key="1">
    <source>
        <dbReference type="ARBA" id="ARBA00022741"/>
    </source>
</evidence>
<sequence length="335" mass="34871">MTQPASTPVSWRCSVSIEVRKPGLSTTVQDTGRSGYYDVGIPPSGALDLYSLTTGNRLVGNPPDAGALEVVYMGPELLFTEDAVVAVTGAELPPRINGEARPLWESFPVSAGDVLSFGFVKGGARAYIAVAGGIDVPVVLGSRATYGLGALGGMEGRPLVAGDTLPIGAGAGTPGRVLPGDLLPALGKDVEVRVVMGLYDHVLAPEGRDNFLQTTWTLTPVADRVGFRYKGAELSTIERTPPFGAGQDPSNIVDAPYPIGSIQVPGGVEPIILHRDAVSGGGYMMVGTVISGDLDVVAQSAPNTRTRFVEVDMDGALAARRDYRARSARVAELLA</sequence>
<keyword evidence="6" id="KW-1185">Reference proteome</keyword>
<dbReference type="PANTHER" id="PTHR43309">
    <property type="entry name" value="5-OXOPROLINASE SUBUNIT C"/>
    <property type="match status" value="1"/>
</dbReference>